<proteinExistence type="predicted"/>
<evidence type="ECO:0000313" key="2">
    <source>
        <dbReference type="EMBL" id="AMM34278.1"/>
    </source>
</evidence>
<evidence type="ECO:0000313" key="3">
    <source>
        <dbReference type="Proteomes" id="UP000070134"/>
    </source>
</evidence>
<dbReference type="EMBL" id="CP014518">
    <property type="protein sequence ID" value="AMM34278.1"/>
    <property type="molecule type" value="Genomic_DNA"/>
</dbReference>
<keyword evidence="3" id="KW-1185">Reference proteome</keyword>
<dbReference type="AlphaFoldDB" id="A0A127A468"/>
<reference evidence="2 3" key="1">
    <citation type="submission" date="2016-02" db="EMBL/GenBank/DDBJ databases">
        <title>Complete genome of Sinomonas atrocyanea KCTC 3377.</title>
        <authorList>
            <person name="Kim K.M."/>
        </authorList>
    </citation>
    <scope>NUCLEOTIDE SEQUENCE [LARGE SCALE GENOMIC DNA]</scope>
    <source>
        <strain evidence="2 3">KCTC 3377</strain>
    </source>
</reference>
<sequence>MGGMPSRELGGRPSFHDTRDLTPFRGAQVYAPVRGIGRRLAQRVTGRTRAPRLRPFASKVEKQVHAAVFAHAEPERLVVIARAYPSWSGLCYVMAGLQAYRSHHHSQAAELLARGLAGTSEPAAAAFAIQYLGAVRHWIEVSDGVEVEVLFSEEAVCLALAHSLREVGRPDEALAVLAPLPPSMPTALASCHLAEVLGRPHDVVAWTEGLANASDLAAALLVLRARALRELGRRADALAAVREALRRRRTAFAVKNSAATERALLMLGVGRRRRGAASAPSSAFDELRALTQARRARDTAARELWLKDFEDLERGAGE</sequence>
<feature type="region of interest" description="Disordered" evidence="1">
    <location>
        <begin position="1"/>
        <end position="20"/>
    </location>
</feature>
<dbReference type="KEGG" id="satk:SA2016_3620"/>
<evidence type="ECO:0008006" key="4">
    <source>
        <dbReference type="Google" id="ProtNLM"/>
    </source>
</evidence>
<protein>
    <recommendedName>
        <fullName evidence="4">Tetratricopeptide repeat protein</fullName>
    </recommendedName>
</protein>
<evidence type="ECO:0000256" key="1">
    <source>
        <dbReference type="SAM" id="MobiDB-lite"/>
    </source>
</evidence>
<organism evidence="2 3">
    <name type="scientific">Sinomonas atrocyanea</name>
    <dbReference type="NCBI Taxonomy" id="37927"/>
    <lineage>
        <taxon>Bacteria</taxon>
        <taxon>Bacillati</taxon>
        <taxon>Actinomycetota</taxon>
        <taxon>Actinomycetes</taxon>
        <taxon>Micrococcales</taxon>
        <taxon>Micrococcaceae</taxon>
        <taxon>Sinomonas</taxon>
    </lineage>
</organism>
<dbReference type="Proteomes" id="UP000070134">
    <property type="component" value="Chromosome"/>
</dbReference>
<gene>
    <name evidence="2" type="ORF">SA2016_3620</name>
</gene>
<accession>A0A127A468</accession>
<name>A0A127A468_9MICC</name>